<dbReference type="Proteomes" id="UP000499080">
    <property type="component" value="Unassembled WGS sequence"/>
</dbReference>
<reference evidence="1 2" key="1">
    <citation type="journal article" date="2019" name="Sci. Rep.">
        <title>Orb-weaving spider Araneus ventricosus genome elucidates the spidroin gene catalogue.</title>
        <authorList>
            <person name="Kono N."/>
            <person name="Nakamura H."/>
            <person name="Ohtoshi R."/>
            <person name="Moran D.A.P."/>
            <person name="Shinohara A."/>
            <person name="Yoshida Y."/>
            <person name="Fujiwara M."/>
            <person name="Mori M."/>
            <person name="Tomita M."/>
            <person name="Arakawa K."/>
        </authorList>
    </citation>
    <scope>NUCLEOTIDE SEQUENCE [LARGE SCALE GENOMIC DNA]</scope>
</reference>
<organism evidence="1 2">
    <name type="scientific">Araneus ventricosus</name>
    <name type="common">Orbweaver spider</name>
    <name type="synonym">Epeira ventricosa</name>
    <dbReference type="NCBI Taxonomy" id="182803"/>
    <lineage>
        <taxon>Eukaryota</taxon>
        <taxon>Metazoa</taxon>
        <taxon>Ecdysozoa</taxon>
        <taxon>Arthropoda</taxon>
        <taxon>Chelicerata</taxon>
        <taxon>Arachnida</taxon>
        <taxon>Araneae</taxon>
        <taxon>Araneomorphae</taxon>
        <taxon>Entelegynae</taxon>
        <taxon>Araneoidea</taxon>
        <taxon>Araneidae</taxon>
        <taxon>Araneus</taxon>
    </lineage>
</organism>
<accession>A0A4Y2J8Z0</accession>
<comment type="caution">
    <text evidence="1">The sequence shown here is derived from an EMBL/GenBank/DDBJ whole genome shotgun (WGS) entry which is preliminary data.</text>
</comment>
<dbReference type="AlphaFoldDB" id="A0A4Y2J8Z0"/>
<evidence type="ECO:0000313" key="1">
    <source>
        <dbReference type="EMBL" id="GBM85686.1"/>
    </source>
</evidence>
<name>A0A4Y2J8Z0_ARAVE</name>
<sequence>MLGNTGIAAFCRRPGSWPTFALTYTLCHPPLLFLDTFNFEAKCPSYSVGSHDSPSGLFSSSFAEDGASLVGGKKKGLRMALGHLVEVPIWGCFGRTQGCHSFRFPGEVLGIMRIVRGWEWMDDCAGNICFTPKKEWVWASINEGRLLGSIQIKS</sequence>
<proteinExistence type="predicted"/>
<dbReference type="EMBL" id="BGPR01003256">
    <property type="protein sequence ID" value="GBM85686.1"/>
    <property type="molecule type" value="Genomic_DNA"/>
</dbReference>
<evidence type="ECO:0000313" key="2">
    <source>
        <dbReference type="Proteomes" id="UP000499080"/>
    </source>
</evidence>
<gene>
    <name evidence="1" type="ORF">AVEN_95196_1</name>
</gene>
<protein>
    <submittedName>
        <fullName evidence="1">Uncharacterized protein</fullName>
    </submittedName>
</protein>
<keyword evidence="2" id="KW-1185">Reference proteome</keyword>